<dbReference type="InterPro" id="IPR050932">
    <property type="entry name" value="TM2D1-3-like"/>
</dbReference>
<comment type="caution">
    <text evidence="9">The sequence shown here is derived from an EMBL/GenBank/DDBJ whole genome shotgun (WGS) entry which is preliminary data.</text>
</comment>
<evidence type="ECO:0000256" key="3">
    <source>
        <dbReference type="ARBA" id="ARBA00022729"/>
    </source>
</evidence>
<dbReference type="Proteomes" id="UP000248553">
    <property type="component" value="Unassembled WGS sequence"/>
</dbReference>
<keyword evidence="10" id="KW-1185">Reference proteome</keyword>
<proteinExistence type="predicted"/>
<keyword evidence="3" id="KW-0732">Signal</keyword>
<gene>
    <name evidence="9" type="ORF">DLM85_17160</name>
</gene>
<dbReference type="Pfam" id="PF05154">
    <property type="entry name" value="TM2"/>
    <property type="match status" value="1"/>
</dbReference>
<reference evidence="10" key="1">
    <citation type="submission" date="2018-05" db="EMBL/GenBank/DDBJ databases">
        <authorList>
            <person name="Nie L."/>
        </authorList>
    </citation>
    <scope>NUCLEOTIDE SEQUENCE [LARGE SCALE GENOMIC DNA]</scope>
    <source>
        <strain evidence="10">NL</strain>
    </source>
</reference>
<dbReference type="EMBL" id="QHKM01000005">
    <property type="protein sequence ID" value="RAK65336.1"/>
    <property type="molecule type" value="Genomic_DNA"/>
</dbReference>
<evidence type="ECO:0000256" key="5">
    <source>
        <dbReference type="ARBA" id="ARBA00023136"/>
    </source>
</evidence>
<comment type="subcellular location">
    <subcellularLocation>
        <location evidence="1">Membrane</location>
        <topology evidence="1">Multi-pass membrane protein</topology>
    </subcellularLocation>
</comment>
<evidence type="ECO:0000313" key="9">
    <source>
        <dbReference type="EMBL" id="RAK65336.1"/>
    </source>
</evidence>
<dbReference type="PANTHER" id="PTHR21016:SF7">
    <property type="entry name" value="TM2 DOMAIN-CONTAINING PROTEIN 3"/>
    <property type="match status" value="1"/>
</dbReference>
<dbReference type="PANTHER" id="PTHR21016">
    <property type="entry name" value="BETA-AMYLOID BINDING PROTEIN-RELATED"/>
    <property type="match status" value="1"/>
</dbReference>
<organism evidence="9 10">
    <name type="scientific">Hymenobacter edaphi</name>
    <dbReference type="NCBI Taxonomy" id="2211146"/>
    <lineage>
        <taxon>Bacteria</taxon>
        <taxon>Pseudomonadati</taxon>
        <taxon>Bacteroidota</taxon>
        <taxon>Cytophagia</taxon>
        <taxon>Cytophagales</taxon>
        <taxon>Hymenobacteraceae</taxon>
        <taxon>Hymenobacter</taxon>
    </lineage>
</organism>
<evidence type="ECO:0000259" key="8">
    <source>
        <dbReference type="Pfam" id="PF05154"/>
    </source>
</evidence>
<feature type="transmembrane region" description="Helical" evidence="7">
    <location>
        <begin position="47"/>
        <end position="74"/>
    </location>
</feature>
<evidence type="ECO:0000256" key="1">
    <source>
        <dbReference type="ARBA" id="ARBA00004141"/>
    </source>
</evidence>
<evidence type="ECO:0000256" key="2">
    <source>
        <dbReference type="ARBA" id="ARBA00022692"/>
    </source>
</evidence>
<keyword evidence="5 7" id="KW-0472">Membrane</keyword>
<sequence>MHKAAKKANAASPMASGKSQLTAALLCFFLGGLGVHRFYLGYTGRGILYIALAVTSFLIIPAIALFVLVIIDFVRILTGGLQPKNGSYAKTL</sequence>
<protein>
    <recommendedName>
        <fullName evidence="8">TM2 domain-containing protein</fullName>
    </recommendedName>
</protein>
<dbReference type="InterPro" id="IPR007829">
    <property type="entry name" value="TM2"/>
</dbReference>
<keyword evidence="2 7" id="KW-0812">Transmembrane</keyword>
<keyword evidence="6" id="KW-0325">Glycoprotein</keyword>
<dbReference type="OrthoDB" id="9816361at2"/>
<name>A0A328BH95_9BACT</name>
<evidence type="ECO:0000256" key="7">
    <source>
        <dbReference type="SAM" id="Phobius"/>
    </source>
</evidence>
<keyword evidence="4 7" id="KW-1133">Transmembrane helix</keyword>
<evidence type="ECO:0000313" key="10">
    <source>
        <dbReference type="Proteomes" id="UP000248553"/>
    </source>
</evidence>
<feature type="domain" description="TM2" evidence="8">
    <location>
        <begin position="17"/>
        <end position="67"/>
    </location>
</feature>
<dbReference type="GO" id="GO:0016020">
    <property type="term" value="C:membrane"/>
    <property type="evidence" value="ECO:0007669"/>
    <property type="project" value="UniProtKB-SubCell"/>
</dbReference>
<dbReference type="AlphaFoldDB" id="A0A328BH95"/>
<evidence type="ECO:0000256" key="4">
    <source>
        <dbReference type="ARBA" id="ARBA00022989"/>
    </source>
</evidence>
<accession>A0A328BH95</accession>
<evidence type="ECO:0000256" key="6">
    <source>
        <dbReference type="ARBA" id="ARBA00023180"/>
    </source>
</evidence>